<name>A0ACC2V7G6_9TREE</name>
<sequence length="693" mass="79065">MARNCILWILVPTLFLTYVTYLLHFACPHTSVFDTKSLNFVDHFACKQLNVVVSFVENNPVIQEYDTKLGISKSYGKYVVPNIEKGTEIIRNVDNSYGVSAKVSSALYEPYVIVSGYTYQFLKYVEHVIIPKSSGLYAHYSAHAKGHFGVAFENLKHHLKVLQIRSTVYFGEFYRAHVAPHVHSTRYKLSTSAFGQNVRHYYIVLGLDVVFEGIGKLFLSLAERSTSLQEKSHFLKSELKGLIKPLDNLKAKFISREKNVADVVKEIIQEVEESTKPESSKQAPTEDAPTEETATEETEYDEVYDSESDSEPSTVLITSTITVVSESHELGNNEVSENSHQHLLNEELDYWQSKVDKTLQLAYNSLESDFLPQLNQIMEKVKGPISDTLKGVQQNNYEHYKKLNQMISDINKDVSDIQESNELPSEFGVSRQDMRDGISAATEESLEALSSVQQMLADAQKDVIVKYFEAIQNTIDILESFADVTILEFSNRLTALLSFMEVEENFDEALGWQAWKQFHKTKEQIFKIRDKIYDEANAYKSKYFEADNKIVPSALSEWDKYFRDIHYHVGFLTHDNEEYLRLVRAKANVAYQAREALERKIEQEREKKDQGNEEEKEHQDNGQGEEVNDRARVIVNEYDDEEKIVVVEDPNHVIEAEHLKQTKESDGDSDAGSDDTVVDSDGRDSDSGGSDSK</sequence>
<gene>
    <name evidence="1" type="ORF">QFC19_007942</name>
</gene>
<comment type="caution">
    <text evidence="1">The sequence shown here is derived from an EMBL/GenBank/DDBJ whole genome shotgun (WGS) entry which is preliminary data.</text>
</comment>
<dbReference type="EMBL" id="JASBWR010000111">
    <property type="protein sequence ID" value="KAJ9094532.1"/>
    <property type="molecule type" value="Genomic_DNA"/>
</dbReference>
<evidence type="ECO:0000313" key="2">
    <source>
        <dbReference type="Proteomes" id="UP001241377"/>
    </source>
</evidence>
<evidence type="ECO:0000313" key="1">
    <source>
        <dbReference type="EMBL" id="KAJ9094532.1"/>
    </source>
</evidence>
<organism evidence="1 2">
    <name type="scientific">Naganishia cerealis</name>
    <dbReference type="NCBI Taxonomy" id="610337"/>
    <lineage>
        <taxon>Eukaryota</taxon>
        <taxon>Fungi</taxon>
        <taxon>Dikarya</taxon>
        <taxon>Basidiomycota</taxon>
        <taxon>Agaricomycotina</taxon>
        <taxon>Tremellomycetes</taxon>
        <taxon>Filobasidiales</taxon>
        <taxon>Filobasidiaceae</taxon>
        <taxon>Naganishia</taxon>
    </lineage>
</organism>
<keyword evidence="2" id="KW-1185">Reference proteome</keyword>
<proteinExistence type="predicted"/>
<accession>A0ACC2V7G6</accession>
<protein>
    <submittedName>
        <fullName evidence="1">Uncharacterized protein</fullName>
    </submittedName>
</protein>
<dbReference type="Proteomes" id="UP001241377">
    <property type="component" value="Unassembled WGS sequence"/>
</dbReference>
<reference evidence="1" key="1">
    <citation type="submission" date="2023-04" db="EMBL/GenBank/DDBJ databases">
        <title>Draft Genome sequencing of Naganishia species isolated from polar environments using Oxford Nanopore Technology.</title>
        <authorList>
            <person name="Leo P."/>
            <person name="Venkateswaran K."/>
        </authorList>
    </citation>
    <scope>NUCLEOTIDE SEQUENCE</scope>
    <source>
        <strain evidence="1">MNA-CCFEE 5261</strain>
    </source>
</reference>